<protein>
    <recommendedName>
        <fullName evidence="4">DUF4352 domain-containing protein</fullName>
    </recommendedName>
</protein>
<accession>A0ABU3X1Y2</accession>
<comment type="caution">
    <text evidence="2">The sequence shown here is derived from an EMBL/GenBank/DDBJ whole genome shotgun (WGS) entry which is preliminary data.</text>
</comment>
<evidence type="ECO:0000313" key="2">
    <source>
        <dbReference type="EMBL" id="MDV2482063.1"/>
    </source>
</evidence>
<dbReference type="EMBL" id="WBKO01000001">
    <property type="protein sequence ID" value="MDV2482063.1"/>
    <property type="molecule type" value="Genomic_DNA"/>
</dbReference>
<name>A0ABU3X1Y2_9EURY</name>
<evidence type="ECO:0008006" key="4">
    <source>
        <dbReference type="Google" id="ProtNLM"/>
    </source>
</evidence>
<sequence length="435" mass="45424">MRMSKHHANALIFLGIAACAGFLLSVPAVAGSGQGLQVLESGELFLSPFSNLTAPGNGSGPSGSPALPDEEEISDAPAAPLDTGSPDLPTGMETVTPADPETGSEPVDPAPLAGTPSGGTGGYDDERLARLINTAGISLMRLSMEHAHALYMQDADAAAVAADGLHALSIRLLAEVQPLQVSSGQQPVKDEFIRSLSAYTTASQTLLDSTAATKEEAVPVALRDLATASGNLETVSRQAVSVQPIDTGSSTSDATVLTVETSRTRTGTGTAAPPTEPLRIGERYTYDDQPGENMISLLADSARVVKKYETAAVNGSMVMNEADEGRAFFLVAVKATNLGHKGDSDLYTIETPGRDAFVLEQHGMTYAPLEAPPFTSLGESFDRKMLDRYQTLKGYLYFDVPATFEVSGATLRAELGYAGTPAWGLEREAGNASAV</sequence>
<organism evidence="2 3">
    <name type="scientific">Methanoculleus caldifontis</name>
    <dbReference type="NCBI Taxonomy" id="2651577"/>
    <lineage>
        <taxon>Archaea</taxon>
        <taxon>Methanobacteriati</taxon>
        <taxon>Methanobacteriota</taxon>
        <taxon>Stenosarchaea group</taxon>
        <taxon>Methanomicrobia</taxon>
        <taxon>Methanomicrobiales</taxon>
        <taxon>Methanomicrobiaceae</taxon>
        <taxon>Methanoculleus</taxon>
    </lineage>
</organism>
<feature type="region of interest" description="Disordered" evidence="1">
    <location>
        <begin position="55"/>
        <end position="125"/>
    </location>
</feature>
<proteinExistence type="predicted"/>
<gene>
    <name evidence="2" type="ORF">F8E02_08660</name>
</gene>
<dbReference type="Proteomes" id="UP001281203">
    <property type="component" value="Unassembled WGS sequence"/>
</dbReference>
<dbReference type="PROSITE" id="PS51257">
    <property type="entry name" value="PROKAR_LIPOPROTEIN"/>
    <property type="match status" value="1"/>
</dbReference>
<evidence type="ECO:0000313" key="3">
    <source>
        <dbReference type="Proteomes" id="UP001281203"/>
    </source>
</evidence>
<evidence type="ECO:0000256" key="1">
    <source>
        <dbReference type="SAM" id="MobiDB-lite"/>
    </source>
</evidence>
<keyword evidence="3" id="KW-1185">Reference proteome</keyword>
<reference evidence="2 3" key="1">
    <citation type="submission" date="2019-10" db="EMBL/GenBank/DDBJ databases">
        <title>Isolation and characterization of Methanoculleus sp. Wushi-C6 from a hot spring well.</title>
        <authorList>
            <person name="Chen S.-C."/>
            <person name="Lan Z.-H."/>
            <person name="You Y.-T."/>
            <person name="Lai M.-C."/>
        </authorList>
    </citation>
    <scope>NUCLEOTIDE SEQUENCE [LARGE SCALE GENOMIC DNA]</scope>
    <source>
        <strain evidence="2 3">Wushi-C6</strain>
    </source>
</reference>